<dbReference type="InterPro" id="IPR052343">
    <property type="entry name" value="Retrotransposon-Effector_Assoc"/>
</dbReference>
<sequence>MEDDREITNPTDIKESTANHFNNLLTAKTRSYAEPDSPFLFPQILESMSRELCAIPTLEEVKEVVFNIDKDNVARLDGFTSTFYQSCWEFITKDTWEAAKDFFAGTPTPRSFTATTITPIPKTDSPQSWSDFRLISLCNVTKKIMTKLLYNKWASLLPALISLSQSGFVP</sequence>
<dbReference type="PANTHER" id="PTHR46890:SF48">
    <property type="entry name" value="RNA-DIRECTED DNA POLYMERASE"/>
    <property type="match status" value="1"/>
</dbReference>
<gene>
    <name evidence="1" type="ORF">Scaly_1645900</name>
</gene>
<comment type="caution">
    <text evidence="1">The sequence shown here is derived from an EMBL/GenBank/DDBJ whole genome shotgun (WGS) entry which is preliminary data.</text>
</comment>
<dbReference type="PANTHER" id="PTHR46890">
    <property type="entry name" value="NON-LTR RETROLELEMENT REVERSE TRANSCRIPTASE-LIKE PROTEIN-RELATED"/>
    <property type="match status" value="1"/>
</dbReference>
<organism evidence="1">
    <name type="scientific">Sesamum calycinum</name>
    <dbReference type="NCBI Taxonomy" id="2727403"/>
    <lineage>
        <taxon>Eukaryota</taxon>
        <taxon>Viridiplantae</taxon>
        <taxon>Streptophyta</taxon>
        <taxon>Embryophyta</taxon>
        <taxon>Tracheophyta</taxon>
        <taxon>Spermatophyta</taxon>
        <taxon>Magnoliopsida</taxon>
        <taxon>eudicotyledons</taxon>
        <taxon>Gunneridae</taxon>
        <taxon>Pentapetalae</taxon>
        <taxon>asterids</taxon>
        <taxon>lamiids</taxon>
        <taxon>Lamiales</taxon>
        <taxon>Pedaliaceae</taxon>
        <taxon>Sesamum</taxon>
    </lineage>
</organism>
<evidence type="ECO:0000313" key="1">
    <source>
        <dbReference type="EMBL" id="KAL0352572.1"/>
    </source>
</evidence>
<dbReference type="EMBL" id="JACGWM010000009">
    <property type="protein sequence ID" value="KAL0352572.1"/>
    <property type="molecule type" value="Genomic_DNA"/>
</dbReference>
<protein>
    <submittedName>
        <fullName evidence="1">Uncharacterized protein</fullName>
    </submittedName>
</protein>
<accession>A0AAW2PC34</accession>
<reference evidence="1" key="2">
    <citation type="journal article" date="2024" name="Plant">
        <title>Genomic evolution and insights into agronomic trait innovations of Sesamum species.</title>
        <authorList>
            <person name="Miao H."/>
            <person name="Wang L."/>
            <person name="Qu L."/>
            <person name="Liu H."/>
            <person name="Sun Y."/>
            <person name="Le M."/>
            <person name="Wang Q."/>
            <person name="Wei S."/>
            <person name="Zheng Y."/>
            <person name="Lin W."/>
            <person name="Duan Y."/>
            <person name="Cao H."/>
            <person name="Xiong S."/>
            <person name="Wang X."/>
            <person name="Wei L."/>
            <person name="Li C."/>
            <person name="Ma Q."/>
            <person name="Ju M."/>
            <person name="Zhao R."/>
            <person name="Li G."/>
            <person name="Mu C."/>
            <person name="Tian Q."/>
            <person name="Mei H."/>
            <person name="Zhang T."/>
            <person name="Gao T."/>
            <person name="Zhang H."/>
        </authorList>
    </citation>
    <scope>NUCLEOTIDE SEQUENCE</scope>
    <source>
        <strain evidence="1">KEN8</strain>
    </source>
</reference>
<proteinExistence type="predicted"/>
<dbReference type="AlphaFoldDB" id="A0AAW2PC34"/>
<reference evidence="1" key="1">
    <citation type="submission" date="2020-06" db="EMBL/GenBank/DDBJ databases">
        <authorList>
            <person name="Li T."/>
            <person name="Hu X."/>
            <person name="Zhang T."/>
            <person name="Song X."/>
            <person name="Zhang H."/>
            <person name="Dai N."/>
            <person name="Sheng W."/>
            <person name="Hou X."/>
            <person name="Wei L."/>
        </authorList>
    </citation>
    <scope>NUCLEOTIDE SEQUENCE</scope>
    <source>
        <strain evidence="1">KEN8</strain>
        <tissue evidence="1">Leaf</tissue>
    </source>
</reference>
<name>A0AAW2PC34_9LAMI</name>